<proteinExistence type="inferred from homology"/>
<comment type="caution">
    <text evidence="2">The sequence shown here is derived from an EMBL/GenBank/DDBJ whole genome shotgun (WGS) entry which is preliminary data.</text>
</comment>
<dbReference type="PANTHER" id="PTHR11999">
    <property type="entry name" value="GROUP II PYRIDOXAL-5-PHOSPHATE DECARBOXYLASE"/>
    <property type="match status" value="1"/>
</dbReference>
<name>A0AA37GF07_9PEZI</name>
<gene>
    <name evidence="2" type="ORF">ColLi_02342</name>
</gene>
<dbReference type="Gene3D" id="3.90.1150.10">
    <property type="entry name" value="Aspartate Aminotransferase, domain 1"/>
    <property type="match status" value="1"/>
</dbReference>
<dbReference type="Proteomes" id="UP001055172">
    <property type="component" value="Unassembled WGS sequence"/>
</dbReference>
<dbReference type="AlphaFoldDB" id="A0AA37GF07"/>
<dbReference type="Gene3D" id="3.40.640.10">
    <property type="entry name" value="Type I PLP-dependent aspartate aminotransferase-like (Major domain)"/>
    <property type="match status" value="1"/>
</dbReference>
<protein>
    <submittedName>
        <fullName evidence="2">Tyrosine decarboxylase 2</fullName>
    </submittedName>
</protein>
<dbReference type="EMBL" id="BPPX01000004">
    <property type="protein sequence ID" value="GJC79504.1"/>
    <property type="molecule type" value="Genomic_DNA"/>
</dbReference>
<evidence type="ECO:0000313" key="3">
    <source>
        <dbReference type="Proteomes" id="UP001055172"/>
    </source>
</evidence>
<dbReference type="InterPro" id="IPR015424">
    <property type="entry name" value="PyrdxlP-dep_Trfase"/>
</dbReference>
<accession>A0AA37GF07</accession>
<keyword evidence="3" id="KW-1185">Reference proteome</keyword>
<dbReference type="GO" id="GO:0005737">
    <property type="term" value="C:cytoplasm"/>
    <property type="evidence" value="ECO:0007669"/>
    <property type="project" value="TreeGrafter"/>
</dbReference>
<dbReference type="InterPro" id="IPR010977">
    <property type="entry name" value="Aromatic_deC"/>
</dbReference>
<dbReference type="PANTHER" id="PTHR11999:SF165">
    <property type="entry name" value="DECARBOXYLASE, PUTATIVE (AFU_ORTHOLOGUE AFUA_2G04980)-RELATED"/>
    <property type="match status" value="1"/>
</dbReference>
<evidence type="ECO:0000256" key="1">
    <source>
        <dbReference type="ARBA" id="ARBA00009533"/>
    </source>
</evidence>
<dbReference type="SUPFAM" id="SSF53383">
    <property type="entry name" value="PLP-dependent transferases"/>
    <property type="match status" value="1"/>
</dbReference>
<sequence length="208" mass="23094">MASGLELADSITVDGHKLLNVVRIPWAATSYAVGMDSLPLRLRHVLHALPPDPGIRLHEPQRSLPLLGPFVHPLPLNIGLENSRRFRALPAYAVLRSEGRAGLAAILGRMVLLARRLAQWIRESEAYELLPEGDWDLAETHMVVLFRARDERANEELVGRINATREMYVSGTSWKGRKAVRVAVGSWRVDVDRDFDVVTRVLGGVGTA</sequence>
<reference evidence="2 3" key="1">
    <citation type="submission" date="2021-07" db="EMBL/GenBank/DDBJ databases">
        <title>Genome data of Colletotrichum spaethianum.</title>
        <authorList>
            <person name="Utami Y.D."/>
            <person name="Hiruma K."/>
        </authorList>
    </citation>
    <scope>NUCLEOTIDE SEQUENCE [LARGE SCALE GENOMIC DNA]</scope>
    <source>
        <strain evidence="2 3">MAFF 242679</strain>
    </source>
</reference>
<comment type="similarity">
    <text evidence="1">Belongs to the group II decarboxylase family.</text>
</comment>
<dbReference type="InterPro" id="IPR015422">
    <property type="entry name" value="PyrdxlP-dep_Trfase_small"/>
</dbReference>
<organism evidence="2 3">
    <name type="scientific">Colletotrichum liriopes</name>
    <dbReference type="NCBI Taxonomy" id="708192"/>
    <lineage>
        <taxon>Eukaryota</taxon>
        <taxon>Fungi</taxon>
        <taxon>Dikarya</taxon>
        <taxon>Ascomycota</taxon>
        <taxon>Pezizomycotina</taxon>
        <taxon>Sordariomycetes</taxon>
        <taxon>Hypocreomycetidae</taxon>
        <taxon>Glomerellales</taxon>
        <taxon>Glomerellaceae</taxon>
        <taxon>Colletotrichum</taxon>
        <taxon>Colletotrichum spaethianum species complex</taxon>
    </lineage>
</organism>
<dbReference type="InterPro" id="IPR015421">
    <property type="entry name" value="PyrdxlP-dep_Trfase_major"/>
</dbReference>
<dbReference type="GO" id="GO:0016831">
    <property type="term" value="F:carboxy-lyase activity"/>
    <property type="evidence" value="ECO:0007669"/>
    <property type="project" value="TreeGrafter"/>
</dbReference>
<evidence type="ECO:0000313" key="2">
    <source>
        <dbReference type="EMBL" id="GJC79504.1"/>
    </source>
</evidence>